<accession>A0ABV8QPI0</accession>
<organism evidence="2 3">
    <name type="scientific">Ferruginibacter yonginensis</name>
    <dbReference type="NCBI Taxonomy" id="1310416"/>
    <lineage>
        <taxon>Bacteria</taxon>
        <taxon>Pseudomonadati</taxon>
        <taxon>Bacteroidota</taxon>
        <taxon>Chitinophagia</taxon>
        <taxon>Chitinophagales</taxon>
        <taxon>Chitinophagaceae</taxon>
        <taxon>Ferruginibacter</taxon>
    </lineage>
</organism>
<name>A0ABV8QPI0_9BACT</name>
<dbReference type="RefSeq" id="WP_379707546.1">
    <property type="nucleotide sequence ID" value="NZ_JBHSCZ010000001.1"/>
</dbReference>
<dbReference type="InterPro" id="IPR012337">
    <property type="entry name" value="RNaseH-like_sf"/>
</dbReference>
<sequence>MQHIRTEDLIIIDIETASVAPTFEQLSPMWQALWTEKVSRLVPDNSSPAAFYENRAGVMAEFSKIVCISIGYFIKEQHLKMRVKSFYGNDEATILKNFLQTINKIESFNSKWCFAGHNIKEFDIPFICRRLLVNQLKVPAYLDFQNMKPWETNIVDTFQYWRFGDYKNYTSLKLLAAAMGVPSSKDDIDGSMVGPLFHEQDAAQQQINLERIATYCQKDIVTTANIILRFKNIPLLHDDDIEIIKV</sequence>
<dbReference type="Pfam" id="PF10108">
    <property type="entry name" value="DNA_pol_B_exo2"/>
    <property type="match status" value="1"/>
</dbReference>
<protein>
    <submittedName>
        <fullName evidence="2">Ribonuclease H-like domain-containing protein</fullName>
    </submittedName>
</protein>
<evidence type="ECO:0000259" key="1">
    <source>
        <dbReference type="Pfam" id="PF10108"/>
    </source>
</evidence>
<gene>
    <name evidence="2" type="ORF">ACFOWM_04820</name>
</gene>
<dbReference type="Gene3D" id="3.30.420.10">
    <property type="entry name" value="Ribonuclease H-like superfamily/Ribonuclease H"/>
    <property type="match status" value="1"/>
</dbReference>
<dbReference type="SUPFAM" id="SSF53098">
    <property type="entry name" value="Ribonuclease H-like"/>
    <property type="match status" value="1"/>
</dbReference>
<feature type="domain" description="Predicted 3'-5' exonuclease PolB-like" evidence="1">
    <location>
        <begin position="61"/>
        <end position="232"/>
    </location>
</feature>
<evidence type="ECO:0000313" key="2">
    <source>
        <dbReference type="EMBL" id="MFC4262185.1"/>
    </source>
</evidence>
<dbReference type="InterPro" id="IPR036397">
    <property type="entry name" value="RNaseH_sf"/>
</dbReference>
<comment type="caution">
    <text evidence="2">The sequence shown here is derived from an EMBL/GenBank/DDBJ whole genome shotgun (WGS) entry which is preliminary data.</text>
</comment>
<dbReference type="Proteomes" id="UP001595907">
    <property type="component" value="Unassembled WGS sequence"/>
</dbReference>
<dbReference type="EMBL" id="JBHSCZ010000001">
    <property type="protein sequence ID" value="MFC4262185.1"/>
    <property type="molecule type" value="Genomic_DNA"/>
</dbReference>
<proteinExistence type="predicted"/>
<dbReference type="InterPro" id="IPR019288">
    <property type="entry name" value="3'-5'_exonuclease_PolB-like"/>
</dbReference>
<reference evidence="3" key="1">
    <citation type="journal article" date="2019" name="Int. J. Syst. Evol. Microbiol.">
        <title>The Global Catalogue of Microorganisms (GCM) 10K type strain sequencing project: providing services to taxonomists for standard genome sequencing and annotation.</title>
        <authorList>
            <consortium name="The Broad Institute Genomics Platform"/>
            <consortium name="The Broad Institute Genome Sequencing Center for Infectious Disease"/>
            <person name="Wu L."/>
            <person name="Ma J."/>
        </authorList>
    </citation>
    <scope>NUCLEOTIDE SEQUENCE [LARGE SCALE GENOMIC DNA]</scope>
    <source>
        <strain evidence="3">CECT 8289</strain>
    </source>
</reference>
<keyword evidence="3" id="KW-1185">Reference proteome</keyword>
<evidence type="ECO:0000313" key="3">
    <source>
        <dbReference type="Proteomes" id="UP001595907"/>
    </source>
</evidence>